<dbReference type="Proteomes" id="UP001396898">
    <property type="component" value="Unassembled WGS sequence"/>
</dbReference>
<feature type="compositionally biased region" description="Low complexity" evidence="1">
    <location>
        <begin position="477"/>
        <end position="513"/>
    </location>
</feature>
<evidence type="ECO:0000259" key="3">
    <source>
        <dbReference type="PROSITE" id="PS51212"/>
    </source>
</evidence>
<feature type="signal peptide" evidence="2">
    <location>
        <begin position="1"/>
        <end position="21"/>
    </location>
</feature>
<dbReference type="Pfam" id="PF01822">
    <property type="entry name" value="WSC"/>
    <property type="match status" value="2"/>
</dbReference>
<feature type="chain" id="PRO_5045476682" description="WSC domain-containing protein" evidence="2">
    <location>
        <begin position="22"/>
        <end position="1381"/>
    </location>
</feature>
<evidence type="ECO:0000313" key="5">
    <source>
        <dbReference type="Proteomes" id="UP001396898"/>
    </source>
</evidence>
<evidence type="ECO:0000256" key="2">
    <source>
        <dbReference type="SAM" id="SignalP"/>
    </source>
</evidence>
<feature type="region of interest" description="Disordered" evidence="1">
    <location>
        <begin position="1023"/>
        <end position="1156"/>
    </location>
</feature>
<gene>
    <name evidence="4" type="ORF">PG991_011012</name>
</gene>
<feature type="domain" description="WSC" evidence="3">
    <location>
        <begin position="162"/>
        <end position="272"/>
    </location>
</feature>
<feature type="domain" description="WSC" evidence="3">
    <location>
        <begin position="37"/>
        <end position="149"/>
    </location>
</feature>
<feature type="domain" description="WSC" evidence="3">
    <location>
        <begin position="339"/>
        <end position="448"/>
    </location>
</feature>
<dbReference type="PROSITE" id="PS51212">
    <property type="entry name" value="WSC"/>
    <property type="match status" value="4"/>
</dbReference>
<dbReference type="Pfam" id="PF25485">
    <property type="entry name" value="DUF7908"/>
    <property type="match status" value="1"/>
</dbReference>
<comment type="caution">
    <text evidence="4">The sequence shown here is derived from an EMBL/GenBank/DDBJ whole genome shotgun (WGS) entry which is preliminary data.</text>
</comment>
<feature type="compositionally biased region" description="Polar residues" evidence="1">
    <location>
        <begin position="551"/>
        <end position="684"/>
    </location>
</feature>
<dbReference type="InterPro" id="IPR057230">
    <property type="entry name" value="DUF7908"/>
</dbReference>
<feature type="compositionally biased region" description="Polar residues" evidence="1">
    <location>
        <begin position="1023"/>
        <end position="1124"/>
    </location>
</feature>
<evidence type="ECO:0000256" key="1">
    <source>
        <dbReference type="SAM" id="MobiDB-lite"/>
    </source>
</evidence>
<proteinExistence type="predicted"/>
<feature type="region of interest" description="Disordered" evidence="1">
    <location>
        <begin position="1313"/>
        <end position="1359"/>
    </location>
</feature>
<organism evidence="4 5">
    <name type="scientific">Apiospora marii</name>
    <dbReference type="NCBI Taxonomy" id="335849"/>
    <lineage>
        <taxon>Eukaryota</taxon>
        <taxon>Fungi</taxon>
        <taxon>Dikarya</taxon>
        <taxon>Ascomycota</taxon>
        <taxon>Pezizomycotina</taxon>
        <taxon>Sordariomycetes</taxon>
        <taxon>Xylariomycetidae</taxon>
        <taxon>Amphisphaeriales</taxon>
        <taxon>Apiosporaceae</taxon>
        <taxon>Apiospora</taxon>
    </lineage>
</organism>
<feature type="compositionally biased region" description="Gly residues" evidence="1">
    <location>
        <begin position="1335"/>
        <end position="1344"/>
    </location>
</feature>
<feature type="compositionally biased region" description="Low complexity" evidence="1">
    <location>
        <begin position="801"/>
        <end position="842"/>
    </location>
</feature>
<sequence length="1381" mass="135622">MASFKAAALTSLLASAGLVSAQGFFYQEPFGCSADQDIRYLGCAAVTKQPFGYNPTNPDGDYSRGYPGYAASGHVNSTITPAGCTKACRGHGFKYAALYERGCRCGTSIDGLSPSTTDESACANNDPCRGDGRENCGSTGGARIYVDPSFQDYSLVTDKVANYGVMGCFYQPNLPTGDTDISQTTVDTAAQCLTFCAASYYPFAYMAQNGASSKGINCKCGQDFGLKARSFDDTTDQFCKQKCSAAQGIKGCTGQDCCGNDGEQIYPVYANPDYMGCNLPRIPGLAPRAVATPADNQYTCITTPQSILARATHTIAYAGKPKITRSASFVATATAGARTYINFGCYPDADRSAPISGGAPVLAANLPDQKVSVSNCIAACAAQNPPKDWVALRGAVGGAQTGAACICGTTKGNLGNSNDMEICKLPCDGADNTENCGPDNGVLVYAISASATTGDWYTSYTSTYSVTHSYSCTPTDSSSSASATTSSEAVSTTSSEAVSTTSSEAVSTTSSAANNDVSTTSSANADVSTTSSANADVSTTSSANADASTTGNVDASTTSTAGNPDVSTTSDAGNPDTSSTSTAENPDVSTTSAGGDPDATSTSTAANDETSTTEAGNTGASTDPDASNTSKPTTPATDNASATSSEDPLSPTNGPGGDSTTRRPSSTGQQGDDSTAPTGASTSAGEGPSTGGQGPATSGSPSTGGQDPATSGGASTGGQGPATSAGDGPSTGGQGPSTSGSPSTGGQGPATSGNPSTGGQDPATSGGASTGGQDPATSGGASTGGQGPATSGSPSTGGQGPATSGGDFSSPGSEPTSPGGESSTTPATRTSTSSGSASSTSAAAMPTITLASLDVKSFSALFSGEVPVLNGAFVPLIIYDEDGNPSQQSYVVELLGCYLVPNGKVPFREPVKDFKGNEKASGSASSCAGFCAGTGLKLSANNGGVCYCGDEVETQNLELQDLKSCSTPCPDGSGEICGGGDKFQKRWLSRRANTFVTIILAIPANNVVLYNKDGVSYPPVSISASGSIGTNSATVSGGASTTGPNDSNAPTGSATDGDNVPTGSATYGGNVPTGSATDGGNVPTGSATDGGNVPTGSATDGGNVPTGSATDGGNVPTGSMTGPNGSDLPGGSATTGPGGAGSTGPGASATSSAGIPGVTDLPQAPILLSVIPGLVNVTNKKRDFAEMYRRQSLGGFIGGAGPVNPVSCSDATPFNLTQGRLESGGQFIATEPNVPFIEMKVVPAGSISTTFTVVNGVLFWYNAAFVGGQAGFCQVPSGQVYATFGGTGTGPAGCNTVSIVAYQASQCQNGALSTATPPIGGPGGPSGPAPTGTATGTGGAGNNGGSPSSDGTPRARSPAGEICVTTTLAFVPGAPTFVPLA</sequence>
<dbReference type="InterPro" id="IPR002889">
    <property type="entry name" value="WSC_carb-bd"/>
</dbReference>
<feature type="compositionally biased region" description="Polar residues" evidence="1">
    <location>
        <begin position="754"/>
        <end position="767"/>
    </location>
</feature>
<evidence type="ECO:0000313" key="4">
    <source>
        <dbReference type="EMBL" id="KAK8008461.1"/>
    </source>
</evidence>
<accession>A0ABR1REY5</accession>
<feature type="domain" description="WSC" evidence="3">
    <location>
        <begin position="891"/>
        <end position="989"/>
    </location>
</feature>
<dbReference type="EMBL" id="JAQQWI010000016">
    <property type="protein sequence ID" value="KAK8008461.1"/>
    <property type="molecule type" value="Genomic_DNA"/>
</dbReference>
<dbReference type="SMART" id="SM00321">
    <property type="entry name" value="WSC"/>
    <property type="match status" value="1"/>
</dbReference>
<reference evidence="4 5" key="1">
    <citation type="submission" date="2023-01" db="EMBL/GenBank/DDBJ databases">
        <title>Analysis of 21 Apiospora genomes using comparative genomics revels a genus with tremendous synthesis potential of carbohydrate active enzymes and secondary metabolites.</title>
        <authorList>
            <person name="Sorensen T."/>
        </authorList>
    </citation>
    <scope>NUCLEOTIDE SEQUENCE [LARGE SCALE GENOMIC DNA]</scope>
    <source>
        <strain evidence="4 5">CBS 20057</strain>
    </source>
</reference>
<feature type="compositionally biased region" description="Polar residues" evidence="1">
    <location>
        <begin position="514"/>
        <end position="526"/>
    </location>
</feature>
<name>A0ABR1REY5_9PEZI</name>
<feature type="compositionally biased region" description="Low complexity" evidence="1">
    <location>
        <begin position="695"/>
        <end position="713"/>
    </location>
</feature>
<protein>
    <recommendedName>
        <fullName evidence="3">WSC domain-containing protein</fullName>
    </recommendedName>
</protein>
<keyword evidence="5" id="KW-1185">Reference proteome</keyword>
<feature type="compositionally biased region" description="Low complexity" evidence="1">
    <location>
        <begin position="527"/>
        <end position="550"/>
    </location>
</feature>
<feature type="region of interest" description="Disordered" evidence="1">
    <location>
        <begin position="477"/>
        <end position="842"/>
    </location>
</feature>
<keyword evidence="2" id="KW-0732">Signal</keyword>
<feature type="compositionally biased region" description="Low complexity" evidence="1">
    <location>
        <begin position="1145"/>
        <end position="1156"/>
    </location>
</feature>